<feature type="region of interest" description="Disordered" evidence="8">
    <location>
        <begin position="70"/>
        <end position="112"/>
    </location>
</feature>
<dbReference type="PRINTS" id="PR00759">
    <property type="entry name" value="BASICPTASE"/>
</dbReference>
<dbReference type="Gene3D" id="4.10.410.10">
    <property type="entry name" value="Pancreatic trypsin inhibitor Kunitz domain"/>
    <property type="match status" value="4"/>
</dbReference>
<evidence type="ECO:0000256" key="7">
    <source>
        <dbReference type="ARBA" id="ARBA00034146"/>
    </source>
</evidence>
<comment type="subcellular location">
    <subcellularLocation>
        <location evidence="1">Secreted</location>
    </subcellularLocation>
</comment>
<dbReference type="OrthoDB" id="4473401at2759"/>
<evidence type="ECO:0000313" key="10">
    <source>
        <dbReference type="EMBL" id="VDK61413.1"/>
    </source>
</evidence>
<feature type="compositionally biased region" description="Low complexity" evidence="8">
    <location>
        <begin position="366"/>
        <end position="390"/>
    </location>
</feature>
<dbReference type="PROSITE" id="PS00280">
    <property type="entry name" value="BPTI_KUNITZ_1"/>
    <property type="match status" value="2"/>
</dbReference>
<feature type="region of interest" description="Disordered" evidence="8">
    <location>
        <begin position="1"/>
        <end position="28"/>
    </location>
</feature>
<dbReference type="GO" id="GO:0005615">
    <property type="term" value="C:extracellular space"/>
    <property type="evidence" value="ECO:0007669"/>
    <property type="project" value="TreeGrafter"/>
</dbReference>
<keyword evidence="7" id="KW-1203">Blood coagulation cascade inhibiting toxin</keyword>
<keyword evidence="2" id="KW-0964">Secreted</keyword>
<feature type="domain" description="BPTI/Kunitz inhibitor" evidence="9">
    <location>
        <begin position="106"/>
        <end position="168"/>
    </location>
</feature>
<dbReference type="InterPro" id="IPR002223">
    <property type="entry name" value="Kunitz_BPTI"/>
</dbReference>
<feature type="compositionally biased region" description="Low complexity" evidence="8">
    <location>
        <begin position="295"/>
        <end position="311"/>
    </location>
</feature>
<feature type="domain" description="BPTI/Kunitz inhibitor" evidence="9">
    <location>
        <begin position="233"/>
        <end position="283"/>
    </location>
</feature>
<feature type="compositionally biased region" description="Low complexity" evidence="8">
    <location>
        <begin position="340"/>
        <end position="354"/>
    </location>
</feature>
<keyword evidence="11" id="KW-1185">Reference proteome</keyword>
<evidence type="ECO:0000256" key="3">
    <source>
        <dbReference type="ARBA" id="ARBA00022690"/>
    </source>
</evidence>
<keyword evidence="5" id="KW-1015">Disulfide bond</keyword>
<feature type="domain" description="BPTI/Kunitz inhibitor" evidence="9">
    <location>
        <begin position="424"/>
        <end position="454"/>
    </location>
</feature>
<dbReference type="AlphaFoldDB" id="A0A0M3KBM2"/>
<dbReference type="InterPro" id="IPR050098">
    <property type="entry name" value="TFPI/VKTCI-like"/>
</dbReference>
<reference evidence="12" key="1">
    <citation type="submission" date="2017-02" db="UniProtKB">
        <authorList>
            <consortium name="WormBaseParasite"/>
        </authorList>
    </citation>
    <scope>IDENTIFICATION</scope>
</reference>
<keyword evidence="6" id="KW-0800">Toxin</keyword>
<dbReference type="GO" id="GO:0004867">
    <property type="term" value="F:serine-type endopeptidase inhibitor activity"/>
    <property type="evidence" value="ECO:0007669"/>
    <property type="project" value="UniProtKB-KW"/>
</dbReference>
<feature type="region of interest" description="Disordered" evidence="8">
    <location>
        <begin position="294"/>
        <end position="397"/>
    </location>
</feature>
<accession>A0A0M3KBM2</accession>
<evidence type="ECO:0000313" key="11">
    <source>
        <dbReference type="Proteomes" id="UP000267096"/>
    </source>
</evidence>
<feature type="compositionally biased region" description="Low complexity" evidence="8">
    <location>
        <begin position="76"/>
        <end position="95"/>
    </location>
</feature>
<dbReference type="WBParaSite" id="ASIM_0001836901-mRNA-1">
    <property type="protein sequence ID" value="ASIM_0001836901-mRNA-1"/>
    <property type="gene ID" value="ASIM_0001836901"/>
</dbReference>
<sequence length="561" mass="60940">KSFSGEVDPCKRQPFRGRCPAVSGGQQTRSQMFSNLGHCSKDTNEPRLYRYKEECEDACLNVVRSNNNVQKTEDIASPTASSTSTQPTTSTSVTSDESRKSAPNDCTSAVDAGPCESSVSRWYYDANEQTCKPFSYSGQWDCCIISTIPGCGGNGNNYLTKFACERRCTPVLDSSIKCPNGAEPLKNVHGVPTTCAKKSCPSDHKCTKVEQNSICCPVPEDESKKSSSKADVCALPKERGPCDRYELRFYYNSDMKECKYFFFGGCEGNANNFERVEDCESACGRGRKALRIESPQTVQTKPTTAAPTTTAMSQEATTVEQIPEAEETEASKVPGIVEHPTSASTKSAPSTAAKNVDSVHLTGEPETSVNIDTTSTTVTTTPEQPTTQSSAPSRKIVTDPPVEPLVSLIKPQDINQPDIIPPLPETKTCDVFTYSGCSGNGNNFANREECLSICNRQVNTKTSQPSAASLCAHKINPGDCKGEFERFAFDTETGKCRPFIYGGCGGNGNNFASLEECAQRCHPQGCCFSSNLLTFILSRTYNICLFDMSSIVSYHFCAILH</sequence>
<reference evidence="10 11" key="2">
    <citation type="submission" date="2018-11" db="EMBL/GenBank/DDBJ databases">
        <authorList>
            <consortium name="Pathogen Informatics"/>
        </authorList>
    </citation>
    <scope>NUCLEOTIDE SEQUENCE [LARGE SCALE GENOMIC DNA]</scope>
</reference>
<dbReference type="SMART" id="SM00289">
    <property type="entry name" value="WR1"/>
    <property type="match status" value="1"/>
</dbReference>
<dbReference type="InterPro" id="IPR020901">
    <property type="entry name" value="Prtase_inh_Kunz-CS"/>
</dbReference>
<proteinExistence type="predicted"/>
<keyword evidence="4" id="KW-0722">Serine protease inhibitor</keyword>
<protein>
    <submittedName>
        <fullName evidence="12">Putative kunitz-type protease inhibitor (inferred by orthology to a S. mansoni protein)</fullName>
    </submittedName>
</protein>
<dbReference type="SUPFAM" id="SSF57362">
    <property type="entry name" value="BPTI-like"/>
    <property type="match status" value="4"/>
</dbReference>
<dbReference type="InterPro" id="IPR028150">
    <property type="entry name" value="Lustrin_cystein"/>
</dbReference>
<dbReference type="PANTHER" id="PTHR10083">
    <property type="entry name" value="KUNITZ-TYPE PROTEASE INHIBITOR-RELATED"/>
    <property type="match status" value="1"/>
</dbReference>
<evidence type="ECO:0000256" key="4">
    <source>
        <dbReference type="ARBA" id="ARBA00022900"/>
    </source>
</evidence>
<gene>
    <name evidence="10" type="ORF">ASIM_LOCUS17770</name>
</gene>
<feature type="domain" description="BPTI/Kunitz inhibitor" evidence="9">
    <location>
        <begin position="471"/>
        <end position="521"/>
    </location>
</feature>
<dbReference type="EMBL" id="UYRR01034555">
    <property type="protein sequence ID" value="VDK61413.1"/>
    <property type="molecule type" value="Genomic_DNA"/>
</dbReference>
<name>A0A0M3KBM2_ANISI</name>
<dbReference type="Proteomes" id="UP000267096">
    <property type="component" value="Unassembled WGS sequence"/>
</dbReference>
<evidence type="ECO:0000256" key="5">
    <source>
        <dbReference type="ARBA" id="ARBA00023157"/>
    </source>
</evidence>
<evidence type="ECO:0000313" key="12">
    <source>
        <dbReference type="WBParaSite" id="ASIM_0001836901-mRNA-1"/>
    </source>
</evidence>
<dbReference type="SMART" id="SM00131">
    <property type="entry name" value="KU"/>
    <property type="match status" value="4"/>
</dbReference>
<evidence type="ECO:0000256" key="8">
    <source>
        <dbReference type="SAM" id="MobiDB-lite"/>
    </source>
</evidence>
<dbReference type="FunFam" id="4.10.410.10:FF:000020">
    <property type="entry name" value="Collagen, type VI, alpha 3"/>
    <property type="match status" value="1"/>
</dbReference>
<keyword evidence="3" id="KW-0646">Protease inhibitor</keyword>
<evidence type="ECO:0000256" key="2">
    <source>
        <dbReference type="ARBA" id="ARBA00022525"/>
    </source>
</evidence>
<organism evidence="12">
    <name type="scientific">Anisakis simplex</name>
    <name type="common">Herring worm</name>
    <dbReference type="NCBI Taxonomy" id="6269"/>
    <lineage>
        <taxon>Eukaryota</taxon>
        <taxon>Metazoa</taxon>
        <taxon>Ecdysozoa</taxon>
        <taxon>Nematoda</taxon>
        <taxon>Chromadorea</taxon>
        <taxon>Rhabditida</taxon>
        <taxon>Spirurina</taxon>
        <taxon>Ascaridomorpha</taxon>
        <taxon>Ascaridoidea</taxon>
        <taxon>Anisakidae</taxon>
        <taxon>Anisakis</taxon>
        <taxon>Anisakis simplex complex</taxon>
    </lineage>
</organism>
<keyword evidence="6" id="KW-1199">Hemostasis impairing toxin</keyword>
<dbReference type="FunFam" id="4.10.410.10:FF:000035">
    <property type="entry name" value="Protein CBR-MLT-11"/>
    <property type="match status" value="1"/>
</dbReference>
<dbReference type="Pfam" id="PF00014">
    <property type="entry name" value="Kunitz_BPTI"/>
    <property type="match status" value="4"/>
</dbReference>
<dbReference type="InterPro" id="IPR036880">
    <property type="entry name" value="Kunitz_BPTI_sf"/>
</dbReference>
<dbReference type="Pfam" id="PF14625">
    <property type="entry name" value="Lustrin_cystein"/>
    <property type="match status" value="1"/>
</dbReference>
<evidence type="ECO:0000256" key="1">
    <source>
        <dbReference type="ARBA" id="ARBA00004613"/>
    </source>
</evidence>
<dbReference type="CDD" id="cd00109">
    <property type="entry name" value="Kunitz-type"/>
    <property type="match status" value="3"/>
</dbReference>
<evidence type="ECO:0000256" key="6">
    <source>
        <dbReference type="ARBA" id="ARBA00023240"/>
    </source>
</evidence>
<dbReference type="PROSITE" id="PS50279">
    <property type="entry name" value="BPTI_KUNITZ_2"/>
    <property type="match status" value="4"/>
</dbReference>
<evidence type="ECO:0000259" key="9">
    <source>
        <dbReference type="PROSITE" id="PS50279"/>
    </source>
</evidence>
<dbReference type="PANTHER" id="PTHR10083:SF376">
    <property type="entry name" value="SERINE PEPTIDASE INHIBITOR, KUNITZ TYPE, 3"/>
    <property type="match status" value="1"/>
</dbReference>
<dbReference type="InterPro" id="IPR006150">
    <property type="entry name" value="Cys_repeat_1"/>
</dbReference>